<protein>
    <submittedName>
        <fullName evidence="4">Transcriptional regulatory protein YycF</fullName>
    </submittedName>
</protein>
<dbReference type="PANTHER" id="PTHR44591">
    <property type="entry name" value="STRESS RESPONSE REGULATOR PROTEIN 1"/>
    <property type="match status" value="1"/>
</dbReference>
<dbReference type="SMART" id="SM00448">
    <property type="entry name" value="REC"/>
    <property type="match status" value="1"/>
</dbReference>
<dbReference type="Pfam" id="PF00072">
    <property type="entry name" value="Response_reg"/>
    <property type="match status" value="1"/>
</dbReference>
<dbReference type="PANTHER" id="PTHR44591:SF3">
    <property type="entry name" value="RESPONSE REGULATORY DOMAIN-CONTAINING PROTEIN"/>
    <property type="match status" value="1"/>
</dbReference>
<name>A0A5C6CR42_9BACT</name>
<dbReference type="EMBL" id="SJPT01000001">
    <property type="protein sequence ID" value="TWU26365.1"/>
    <property type="molecule type" value="Genomic_DNA"/>
</dbReference>
<dbReference type="GO" id="GO:0000160">
    <property type="term" value="P:phosphorelay signal transduction system"/>
    <property type="evidence" value="ECO:0007669"/>
    <property type="project" value="InterPro"/>
</dbReference>
<evidence type="ECO:0000313" key="5">
    <source>
        <dbReference type="Proteomes" id="UP000316304"/>
    </source>
</evidence>
<dbReference type="InterPro" id="IPR001789">
    <property type="entry name" value="Sig_transdc_resp-reg_receiver"/>
</dbReference>
<evidence type="ECO:0000259" key="3">
    <source>
        <dbReference type="PROSITE" id="PS50110"/>
    </source>
</evidence>
<comment type="caution">
    <text evidence="4">The sequence shown here is derived from an EMBL/GenBank/DDBJ whole genome shotgun (WGS) entry which is preliminary data.</text>
</comment>
<dbReference type="PROSITE" id="PS50110">
    <property type="entry name" value="RESPONSE_REGULATORY"/>
    <property type="match status" value="1"/>
</dbReference>
<reference evidence="4 5" key="1">
    <citation type="submission" date="2019-02" db="EMBL/GenBank/DDBJ databases">
        <title>Deep-cultivation of Planctomycetes and their phenomic and genomic characterization uncovers novel biology.</title>
        <authorList>
            <person name="Wiegand S."/>
            <person name="Jogler M."/>
            <person name="Boedeker C."/>
            <person name="Pinto D."/>
            <person name="Vollmers J."/>
            <person name="Rivas-Marin E."/>
            <person name="Kohn T."/>
            <person name="Peeters S.H."/>
            <person name="Heuer A."/>
            <person name="Rast P."/>
            <person name="Oberbeckmann S."/>
            <person name="Bunk B."/>
            <person name="Jeske O."/>
            <person name="Meyerdierks A."/>
            <person name="Storesund J.E."/>
            <person name="Kallscheuer N."/>
            <person name="Luecker S."/>
            <person name="Lage O.M."/>
            <person name="Pohl T."/>
            <person name="Merkel B.J."/>
            <person name="Hornburger P."/>
            <person name="Mueller R.-W."/>
            <person name="Bruemmer F."/>
            <person name="Labrenz M."/>
            <person name="Spormann A.M."/>
            <person name="Op Den Camp H."/>
            <person name="Overmann J."/>
            <person name="Amann R."/>
            <person name="Jetten M.S.M."/>
            <person name="Mascher T."/>
            <person name="Medema M.H."/>
            <person name="Devos D.P."/>
            <person name="Kaster A.-K."/>
            <person name="Ovreas L."/>
            <person name="Rohde M."/>
            <person name="Galperin M.Y."/>
            <person name="Jogler C."/>
        </authorList>
    </citation>
    <scope>NUCLEOTIDE SEQUENCE [LARGE SCALE GENOMIC DNA]</scope>
    <source>
        <strain evidence="4 5">Pla52o</strain>
    </source>
</reference>
<evidence type="ECO:0000313" key="4">
    <source>
        <dbReference type="EMBL" id="TWU26365.1"/>
    </source>
</evidence>
<dbReference type="Gene3D" id="3.40.50.2300">
    <property type="match status" value="1"/>
</dbReference>
<dbReference type="Pfam" id="PF12728">
    <property type="entry name" value="HTH_17"/>
    <property type="match status" value="1"/>
</dbReference>
<dbReference type="InterPro" id="IPR041657">
    <property type="entry name" value="HTH_17"/>
</dbReference>
<dbReference type="RefSeq" id="WP_197168931.1">
    <property type="nucleotide sequence ID" value="NZ_SJPT01000001.1"/>
</dbReference>
<proteinExistence type="predicted"/>
<dbReference type="SUPFAM" id="SSF52172">
    <property type="entry name" value="CheY-like"/>
    <property type="match status" value="1"/>
</dbReference>
<gene>
    <name evidence="4" type="primary">yycF_1</name>
    <name evidence="4" type="ORF">Pla52o_02180</name>
</gene>
<dbReference type="Proteomes" id="UP000316304">
    <property type="component" value="Unassembled WGS sequence"/>
</dbReference>
<sequence>MTNKTVFTTGEAAKICKVSQQTIIRCFDNGSLKGFRVPGSKFRRIPREQLFLFMKENGIPTDALESGKKKLLIVDDDQDLVELISEGFARDGRFEIRTANNGFDAGMGVKEFRPDLVILDVMLPDINGKEVCQRVRSDPALDMVKILCISGMVEHSKVDALKVAGANDFMQKPFSIDDLINRSCDLLEIERGVIG</sequence>
<dbReference type="InterPro" id="IPR011006">
    <property type="entry name" value="CheY-like_superfamily"/>
</dbReference>
<feature type="domain" description="Response regulatory" evidence="3">
    <location>
        <begin position="70"/>
        <end position="187"/>
    </location>
</feature>
<accession>A0A5C6CR42</accession>
<feature type="modified residue" description="4-aspartylphosphate" evidence="2">
    <location>
        <position position="120"/>
    </location>
</feature>
<organism evidence="4 5">
    <name type="scientific">Novipirellula galeiformis</name>
    <dbReference type="NCBI Taxonomy" id="2528004"/>
    <lineage>
        <taxon>Bacteria</taxon>
        <taxon>Pseudomonadati</taxon>
        <taxon>Planctomycetota</taxon>
        <taxon>Planctomycetia</taxon>
        <taxon>Pirellulales</taxon>
        <taxon>Pirellulaceae</taxon>
        <taxon>Novipirellula</taxon>
    </lineage>
</organism>
<dbReference type="InterPro" id="IPR050595">
    <property type="entry name" value="Bact_response_regulator"/>
</dbReference>
<evidence type="ECO:0000256" key="1">
    <source>
        <dbReference type="ARBA" id="ARBA00022553"/>
    </source>
</evidence>
<evidence type="ECO:0000256" key="2">
    <source>
        <dbReference type="PROSITE-ProRule" id="PRU00169"/>
    </source>
</evidence>
<keyword evidence="1 2" id="KW-0597">Phosphoprotein</keyword>
<dbReference type="AlphaFoldDB" id="A0A5C6CR42"/>
<keyword evidence="5" id="KW-1185">Reference proteome</keyword>